<organism evidence="4 5">
    <name type="scientific">Strongylus vulgaris</name>
    <name type="common">Blood worm</name>
    <dbReference type="NCBI Taxonomy" id="40348"/>
    <lineage>
        <taxon>Eukaryota</taxon>
        <taxon>Metazoa</taxon>
        <taxon>Ecdysozoa</taxon>
        <taxon>Nematoda</taxon>
        <taxon>Chromadorea</taxon>
        <taxon>Rhabditida</taxon>
        <taxon>Rhabditina</taxon>
        <taxon>Rhabditomorpha</taxon>
        <taxon>Strongyloidea</taxon>
        <taxon>Strongylidae</taxon>
        <taxon>Strongylus</taxon>
    </lineage>
</organism>
<evidence type="ECO:0000259" key="3">
    <source>
        <dbReference type="PROSITE" id="PS51767"/>
    </source>
</evidence>
<gene>
    <name evidence="4" type="ORF">SVUK_LOCUS8181</name>
</gene>
<comment type="similarity">
    <text evidence="1">Belongs to the peptidase A1 family.</text>
</comment>
<dbReference type="GO" id="GO:0005764">
    <property type="term" value="C:lysosome"/>
    <property type="evidence" value="ECO:0007669"/>
    <property type="project" value="TreeGrafter"/>
</dbReference>
<dbReference type="SUPFAM" id="SSF50630">
    <property type="entry name" value="Acid proteases"/>
    <property type="match status" value="1"/>
</dbReference>
<name>A0A3P7IYY0_STRVU</name>
<dbReference type="PRINTS" id="PR00792">
    <property type="entry name" value="PEPSIN"/>
</dbReference>
<keyword evidence="2" id="KW-1015">Disulfide bond</keyword>
<dbReference type="InterPro" id="IPR001461">
    <property type="entry name" value="Aspartic_peptidase_A1"/>
</dbReference>
<accession>A0A3P7IYY0</accession>
<dbReference type="OrthoDB" id="5794195at2759"/>
<dbReference type="AlphaFoldDB" id="A0A3P7IYY0"/>
<feature type="disulfide bond" evidence="2">
    <location>
        <begin position="46"/>
        <end position="78"/>
    </location>
</feature>
<dbReference type="EMBL" id="UYYB01029285">
    <property type="protein sequence ID" value="VDM73183.1"/>
    <property type="molecule type" value="Genomic_DNA"/>
</dbReference>
<dbReference type="Proteomes" id="UP000270094">
    <property type="component" value="Unassembled WGS sequence"/>
</dbReference>
<sequence length="123" mass="13625">MKKEASEAMSDTGTSFIGGPKSEIERIAKAVGAKYVEEYEVYEISCNAKPPSINIYIGANKYSIEYANYIVDAGDGMCILTLFAEESLGFGPPWLLGDPFIRQYCNIHDMKQKRIGFAKPIAK</sequence>
<evidence type="ECO:0000313" key="4">
    <source>
        <dbReference type="EMBL" id="VDM73183.1"/>
    </source>
</evidence>
<evidence type="ECO:0000256" key="2">
    <source>
        <dbReference type="PIRSR" id="PIRSR601461-2"/>
    </source>
</evidence>
<dbReference type="Gene3D" id="2.40.70.10">
    <property type="entry name" value="Acid Proteases"/>
    <property type="match status" value="1"/>
</dbReference>
<evidence type="ECO:0000313" key="5">
    <source>
        <dbReference type="Proteomes" id="UP000270094"/>
    </source>
</evidence>
<dbReference type="InterPro" id="IPR033121">
    <property type="entry name" value="PEPTIDASE_A1"/>
</dbReference>
<proteinExistence type="inferred from homology"/>
<protein>
    <recommendedName>
        <fullName evidence="3">Peptidase A1 domain-containing protein</fullName>
    </recommendedName>
</protein>
<dbReference type="PANTHER" id="PTHR47966">
    <property type="entry name" value="BETA-SITE APP-CLEAVING ENZYME, ISOFORM A-RELATED"/>
    <property type="match status" value="1"/>
</dbReference>
<dbReference type="PROSITE" id="PS51767">
    <property type="entry name" value="PEPTIDASE_A1"/>
    <property type="match status" value="1"/>
</dbReference>
<dbReference type="GO" id="GO:0004190">
    <property type="term" value="F:aspartic-type endopeptidase activity"/>
    <property type="evidence" value="ECO:0007669"/>
    <property type="project" value="InterPro"/>
</dbReference>
<evidence type="ECO:0000256" key="1">
    <source>
        <dbReference type="ARBA" id="ARBA00007447"/>
    </source>
</evidence>
<dbReference type="GO" id="GO:0006508">
    <property type="term" value="P:proteolysis"/>
    <property type="evidence" value="ECO:0007669"/>
    <property type="project" value="InterPro"/>
</dbReference>
<dbReference type="Pfam" id="PF00026">
    <property type="entry name" value="Asp"/>
    <property type="match status" value="1"/>
</dbReference>
<keyword evidence="5" id="KW-1185">Reference proteome</keyword>
<dbReference type="PANTHER" id="PTHR47966:SF45">
    <property type="entry name" value="PEPTIDASE A1 DOMAIN-CONTAINING PROTEIN"/>
    <property type="match status" value="1"/>
</dbReference>
<feature type="domain" description="Peptidase A1" evidence="3">
    <location>
        <begin position="1"/>
        <end position="118"/>
    </location>
</feature>
<dbReference type="InterPro" id="IPR021109">
    <property type="entry name" value="Peptidase_aspartic_dom_sf"/>
</dbReference>
<reference evidence="4 5" key="1">
    <citation type="submission" date="2018-11" db="EMBL/GenBank/DDBJ databases">
        <authorList>
            <consortium name="Pathogen Informatics"/>
        </authorList>
    </citation>
    <scope>NUCLEOTIDE SEQUENCE [LARGE SCALE GENOMIC DNA]</scope>
</reference>